<evidence type="ECO:0000256" key="1">
    <source>
        <dbReference type="SAM" id="Phobius"/>
    </source>
</evidence>
<sequence length="55" mass="5824">MSAGVGLAVAVGLTGVLAILVYVFIVAVWISALDSSIRVNRQEKVKPVGEKRQLT</sequence>
<keyword evidence="1" id="KW-1133">Transmembrane helix</keyword>
<gene>
    <name evidence="2" type="ORF">AVDCRST_MAG55-3320</name>
</gene>
<keyword evidence="1" id="KW-0472">Membrane</keyword>
<dbReference type="AlphaFoldDB" id="A0A6J4QB61"/>
<reference evidence="2" key="1">
    <citation type="submission" date="2020-02" db="EMBL/GenBank/DDBJ databases">
        <authorList>
            <person name="Meier V. D."/>
        </authorList>
    </citation>
    <scope>NUCLEOTIDE SEQUENCE</scope>
    <source>
        <strain evidence="2">AVDCRST_MAG55</strain>
    </source>
</reference>
<name>A0A6J4QB61_9ACTN</name>
<dbReference type="EMBL" id="CADCUZ010000168">
    <property type="protein sequence ID" value="CAA9439688.1"/>
    <property type="molecule type" value="Genomic_DNA"/>
</dbReference>
<organism evidence="2">
    <name type="scientific">uncultured Rubrobacteraceae bacterium</name>
    <dbReference type="NCBI Taxonomy" id="349277"/>
    <lineage>
        <taxon>Bacteria</taxon>
        <taxon>Bacillati</taxon>
        <taxon>Actinomycetota</taxon>
        <taxon>Rubrobacteria</taxon>
        <taxon>Rubrobacterales</taxon>
        <taxon>Rubrobacteraceae</taxon>
        <taxon>environmental samples</taxon>
    </lineage>
</organism>
<accession>A0A6J4QB61</accession>
<feature type="transmembrane region" description="Helical" evidence="1">
    <location>
        <begin position="6"/>
        <end position="32"/>
    </location>
</feature>
<proteinExistence type="predicted"/>
<evidence type="ECO:0000313" key="2">
    <source>
        <dbReference type="EMBL" id="CAA9439688.1"/>
    </source>
</evidence>
<keyword evidence="1" id="KW-0812">Transmembrane</keyword>
<protein>
    <submittedName>
        <fullName evidence="2">Uncharacterized protein</fullName>
    </submittedName>
</protein>